<dbReference type="EMBL" id="FOIB01000001">
    <property type="protein sequence ID" value="SET00741.1"/>
    <property type="molecule type" value="Genomic_DNA"/>
</dbReference>
<feature type="domain" description="NADP-dependent oxidoreductase" evidence="2">
    <location>
        <begin position="925"/>
        <end position="1035"/>
    </location>
</feature>
<dbReference type="STRING" id="1334629.MFUL124B02_05085"/>
<keyword evidence="5" id="KW-1185">Reference proteome</keyword>
<dbReference type="SUPFAM" id="SSF51430">
    <property type="entry name" value="NAD(P)-linked oxidoreductase"/>
    <property type="match status" value="1"/>
</dbReference>
<dbReference type="Pfam" id="PF00248">
    <property type="entry name" value="Aldo_ket_red"/>
    <property type="match status" value="1"/>
</dbReference>
<evidence type="ECO:0000313" key="3">
    <source>
        <dbReference type="EMBL" id="GEN05631.1"/>
    </source>
</evidence>
<dbReference type="SUPFAM" id="SSF48371">
    <property type="entry name" value="ARM repeat"/>
    <property type="match status" value="1"/>
</dbReference>
<dbReference type="InterPro" id="IPR053135">
    <property type="entry name" value="AKR2_Oxidoreductase"/>
</dbReference>
<dbReference type="InterPro" id="IPR036812">
    <property type="entry name" value="NAD(P)_OxRdtase_dom_sf"/>
</dbReference>
<comment type="caution">
    <text evidence="3">The sequence shown here is derived from an EMBL/GenBank/DDBJ whole genome shotgun (WGS) entry which is preliminary data.</text>
</comment>
<feature type="region of interest" description="Disordered" evidence="1">
    <location>
        <begin position="511"/>
        <end position="689"/>
    </location>
</feature>
<dbReference type="OrthoDB" id="262536at2"/>
<sequence>MLDWDLAAVRLLDEDVTVRREAVGTVDVSRLDGRYALRQALLTDEDAQVRAIAARRLGDARDGRFAAALLESLEDPMPMVRDRAWRALARLGVKDLLASATKAVRQEPVWWVRRAAVRASASVAGADAVAVLLAALEDPFWRVRHASVQALAWLGAENEALRREVQQAAAKHPQGPVRAAVAWLESEWNTGARDGATLPASLAAPVVVPGAEPLSSEDPAVTTARLEARSAESVPARELVEWLGDPHEPLRALARRRLRERKDIEAIRLAMRWLDEPRVPHARDEAQALLDRPPVDEVTLAKRVLESLPKPRPGALAWAGLTAVKHGLHDPVSQLRAWMAHPDAAYRRAALGALVHAPTHRRDVLNALDDGDETVREEVIAAWEQRPKARAAFDDFVEALIAFAPKARTSRERRAVASAAAHQQDLDMLRQFAWDEDSTTSATALAALSSLGELSDAEQQQARAHEDPWLRAAVLDVDNAAHVCLHDTDATVRRQALELLLTHARELDNGDSATETLAHSDSPDTWMRTRAMGHPSPESGEAPALQSKEKPGRDGPTAARRRARATEQSRAEDNEAPAPRSTASHLSPESAETPTPQSAEEFARNGSSAPRKRARFAEPRSTESDESLARQSTKALTRSGTPAPRMRAHSAESDEPSARQPTEAPTRRGSPGAGMQARSAEQRSPASNEAPALKTVVALACCDSPDPWVRARAAEQLSPESGDTQLRALLRLSRDTELMVRTAAASPLESCETLDARLDTLLRQPATDDTVDLRIAAWTWRLRRADDDAFARLRESLGGTTESPRVVPHLRALALTFPEPLFADEPELARQRPTSSSRPRERPAPRPFVPRASARPLGRTGLSVSPLVLSGAHLTTREPFFEARDAGIDAFFWEPRYAALTQFLRGGRNTREQSVIIAGTYHSGAAAIRRDVESALRRLRTTWLDVFLLFWVRAPERLSDENHAVLEQLRAEGKLRAFGFSTHLRDLAREALDRHDWPVVMTRHSAAHPGAESTFLPEAQRRGTGVLTFTTTCYGRLLKPVPGEPQDTPLPTAVDCYRYSLSQPGVSASLTAPRNRRELLHNLDVLSRPSMEPDALGAMRAHGERVRAQGRLLDSLVRRAPGGPREALLALMEEESPAELEDLPSS</sequence>
<dbReference type="Proteomes" id="UP000183760">
    <property type="component" value="Unassembled WGS sequence"/>
</dbReference>
<dbReference type="Gene3D" id="1.25.10.10">
    <property type="entry name" value="Leucine-rich Repeat Variant"/>
    <property type="match status" value="3"/>
</dbReference>
<feature type="compositionally biased region" description="Polar residues" evidence="1">
    <location>
        <begin position="581"/>
        <end position="598"/>
    </location>
</feature>
<protein>
    <submittedName>
        <fullName evidence="4">Predicted oxidoreductase</fullName>
    </submittedName>
</protein>
<dbReference type="EMBL" id="BJXR01000010">
    <property type="protein sequence ID" value="GEN05631.1"/>
    <property type="molecule type" value="Genomic_DNA"/>
</dbReference>
<evidence type="ECO:0000259" key="2">
    <source>
        <dbReference type="Pfam" id="PF00248"/>
    </source>
</evidence>
<dbReference type="InterPro" id="IPR011989">
    <property type="entry name" value="ARM-like"/>
</dbReference>
<name>A0A511SUN5_MYXFU</name>
<gene>
    <name evidence="3" type="ORF">MFU01_06680</name>
    <name evidence="4" type="ORF">SAMN05443572_101823</name>
</gene>
<feature type="compositionally biased region" description="Basic and acidic residues" evidence="1">
    <location>
        <begin position="564"/>
        <end position="573"/>
    </location>
</feature>
<dbReference type="RefSeq" id="WP_074949148.1">
    <property type="nucleotide sequence ID" value="NZ_BJXR01000010.1"/>
</dbReference>
<dbReference type="Proteomes" id="UP000321514">
    <property type="component" value="Unassembled WGS sequence"/>
</dbReference>
<accession>A0A511SUN5</accession>
<evidence type="ECO:0000313" key="5">
    <source>
        <dbReference type="Proteomes" id="UP000183760"/>
    </source>
</evidence>
<feature type="region of interest" description="Disordered" evidence="1">
    <location>
        <begin position="824"/>
        <end position="857"/>
    </location>
</feature>
<evidence type="ECO:0000313" key="6">
    <source>
        <dbReference type="Proteomes" id="UP000321514"/>
    </source>
</evidence>
<feature type="compositionally biased region" description="Polar residues" evidence="1">
    <location>
        <begin position="629"/>
        <end position="640"/>
    </location>
</feature>
<reference evidence="3 6" key="2">
    <citation type="submission" date="2019-07" db="EMBL/GenBank/DDBJ databases">
        <title>Whole genome shotgun sequence of Myxococcus fulvus NBRC 100333.</title>
        <authorList>
            <person name="Hosoyama A."/>
            <person name="Uohara A."/>
            <person name="Ohji S."/>
            <person name="Ichikawa N."/>
        </authorList>
    </citation>
    <scope>NUCLEOTIDE SEQUENCE [LARGE SCALE GENOMIC DNA]</scope>
    <source>
        <strain evidence="3 6">NBRC 100333</strain>
    </source>
</reference>
<dbReference type="PANTHER" id="PTHR43312:SF1">
    <property type="entry name" value="NADP-DEPENDENT OXIDOREDUCTASE DOMAIN-CONTAINING PROTEIN"/>
    <property type="match status" value="1"/>
</dbReference>
<dbReference type="Pfam" id="PF13646">
    <property type="entry name" value="HEAT_2"/>
    <property type="match status" value="1"/>
</dbReference>
<organism evidence="3 6">
    <name type="scientific">Myxococcus fulvus</name>
    <dbReference type="NCBI Taxonomy" id="33"/>
    <lineage>
        <taxon>Bacteria</taxon>
        <taxon>Pseudomonadati</taxon>
        <taxon>Myxococcota</taxon>
        <taxon>Myxococcia</taxon>
        <taxon>Myxococcales</taxon>
        <taxon>Cystobacterineae</taxon>
        <taxon>Myxococcaceae</taxon>
        <taxon>Myxococcus</taxon>
    </lineage>
</organism>
<dbReference type="PANTHER" id="PTHR43312">
    <property type="entry name" value="D-THREO-ALDOSE 1-DEHYDROGENASE"/>
    <property type="match status" value="1"/>
</dbReference>
<dbReference type="InterPro" id="IPR023210">
    <property type="entry name" value="NADP_OxRdtase_dom"/>
</dbReference>
<evidence type="ECO:0000313" key="4">
    <source>
        <dbReference type="EMBL" id="SET00741.1"/>
    </source>
</evidence>
<dbReference type="InterPro" id="IPR016024">
    <property type="entry name" value="ARM-type_fold"/>
</dbReference>
<dbReference type="InterPro" id="IPR004155">
    <property type="entry name" value="PBS_lyase_HEAT"/>
</dbReference>
<reference evidence="4 5" key="1">
    <citation type="submission" date="2016-10" db="EMBL/GenBank/DDBJ databases">
        <authorList>
            <person name="Varghese N."/>
            <person name="Submissions S."/>
        </authorList>
    </citation>
    <scope>NUCLEOTIDE SEQUENCE [LARGE SCALE GENOMIC DNA]</scope>
    <source>
        <strain evidence="4 5">DSM 16525</strain>
    </source>
</reference>
<proteinExistence type="predicted"/>
<dbReference type="Gene3D" id="3.20.20.100">
    <property type="entry name" value="NADP-dependent oxidoreductase domain"/>
    <property type="match status" value="1"/>
</dbReference>
<dbReference type="SMART" id="SM00567">
    <property type="entry name" value="EZ_HEAT"/>
    <property type="match status" value="5"/>
</dbReference>
<dbReference type="AlphaFoldDB" id="A0A511SUN5"/>
<evidence type="ECO:0000256" key="1">
    <source>
        <dbReference type="SAM" id="MobiDB-lite"/>
    </source>
</evidence>